<comment type="caution">
    <text evidence="1">The sequence shown here is derived from an EMBL/GenBank/DDBJ whole genome shotgun (WGS) entry which is preliminary data.</text>
</comment>
<evidence type="ECO:0000313" key="1">
    <source>
        <dbReference type="EMBL" id="KAK4737190.1"/>
    </source>
</evidence>
<dbReference type="CDD" id="cd00303">
    <property type="entry name" value="retropepsin_like"/>
    <property type="match status" value="1"/>
</dbReference>
<dbReference type="Gene3D" id="2.40.70.10">
    <property type="entry name" value="Acid Proteases"/>
    <property type="match status" value="1"/>
</dbReference>
<keyword evidence="2" id="KW-1185">Reference proteome</keyword>
<dbReference type="PANTHER" id="PTHR33067">
    <property type="entry name" value="RNA-DIRECTED DNA POLYMERASE-RELATED"/>
    <property type="match status" value="1"/>
</dbReference>
<proteinExistence type="predicted"/>
<accession>A0AAV9MJL0</accession>
<sequence>MIQKTAGMLEVDAVTSLTAQIVTMQNMVNVVYQPPTWCEICGGCDHSAEVCGTNPNYVNFKRNTEYVSKESEPKESEVVAQEERVQPIVKPPPPFPQKFKKQNEDECFGKFLSILKQIHINLPLLDVLQGIPRYAKYVKEIVANKKRMMEYETIALTEYVEHSCPKPTTILLQLADRSLARPEGVVEEVLVQVGSLIFPVDFVVLNFKPDPKVPFILGRHFLATGRAMIDVAAGQLTMRAHDKVEVFDVYKALKLPAVYEELSAIIMIDLEAEALYIASKDPLE</sequence>
<protein>
    <submittedName>
        <fullName evidence="1">Uncharacterized protein</fullName>
    </submittedName>
</protein>
<organism evidence="1 2">
    <name type="scientific">Solanum pinnatisectum</name>
    <name type="common">tansyleaf nightshade</name>
    <dbReference type="NCBI Taxonomy" id="50273"/>
    <lineage>
        <taxon>Eukaryota</taxon>
        <taxon>Viridiplantae</taxon>
        <taxon>Streptophyta</taxon>
        <taxon>Embryophyta</taxon>
        <taxon>Tracheophyta</taxon>
        <taxon>Spermatophyta</taxon>
        <taxon>Magnoliopsida</taxon>
        <taxon>eudicotyledons</taxon>
        <taxon>Gunneridae</taxon>
        <taxon>Pentapetalae</taxon>
        <taxon>asterids</taxon>
        <taxon>lamiids</taxon>
        <taxon>Solanales</taxon>
        <taxon>Solanaceae</taxon>
        <taxon>Solanoideae</taxon>
        <taxon>Solaneae</taxon>
        <taxon>Solanum</taxon>
    </lineage>
</organism>
<name>A0AAV9MJL0_9SOLN</name>
<dbReference type="AlphaFoldDB" id="A0AAV9MJL0"/>
<dbReference type="EMBL" id="JAWPEI010000001">
    <property type="protein sequence ID" value="KAK4737190.1"/>
    <property type="molecule type" value="Genomic_DNA"/>
</dbReference>
<dbReference type="Proteomes" id="UP001311915">
    <property type="component" value="Unassembled WGS sequence"/>
</dbReference>
<dbReference type="PANTHER" id="PTHR33067:SF39">
    <property type="entry name" value="TRANSCRIPTION FACTOR INTERACTOR AND REGULATOR CCHC(ZN) FAMILY"/>
    <property type="match status" value="1"/>
</dbReference>
<evidence type="ECO:0000313" key="2">
    <source>
        <dbReference type="Proteomes" id="UP001311915"/>
    </source>
</evidence>
<gene>
    <name evidence="1" type="ORF">R3W88_000887</name>
</gene>
<reference evidence="1 2" key="1">
    <citation type="submission" date="2023-10" db="EMBL/GenBank/DDBJ databases">
        <title>Genome-Wide Identification Analysis in wild type Solanum Pinnatisectum Reveals Some Genes Defensing Phytophthora Infestans.</title>
        <authorList>
            <person name="Sun C."/>
        </authorList>
    </citation>
    <scope>NUCLEOTIDE SEQUENCE [LARGE SCALE GENOMIC DNA]</scope>
    <source>
        <strain evidence="1">LQN</strain>
        <tissue evidence="1">Leaf</tissue>
    </source>
</reference>
<dbReference type="InterPro" id="IPR021109">
    <property type="entry name" value="Peptidase_aspartic_dom_sf"/>
</dbReference>